<dbReference type="SUPFAM" id="SSF142695">
    <property type="entry name" value="RibA-like"/>
    <property type="match status" value="1"/>
</dbReference>
<dbReference type="InterPro" id="IPR000926">
    <property type="entry name" value="RibA"/>
</dbReference>
<comment type="similarity">
    <text evidence="6 19">In the N-terminal section; belongs to the DHBP synthase family.</text>
</comment>
<feature type="binding site" evidence="19">
    <location>
        <position position="149"/>
    </location>
    <ligand>
        <name>Mg(2+)</name>
        <dbReference type="ChEBI" id="CHEBI:18420"/>
        <label>2</label>
    </ligand>
</feature>
<dbReference type="PIRSF" id="PIRSF001259">
    <property type="entry name" value="RibA"/>
    <property type="match status" value="1"/>
</dbReference>
<evidence type="ECO:0000256" key="10">
    <source>
        <dbReference type="ARBA" id="ARBA00022801"/>
    </source>
</evidence>
<comment type="function">
    <text evidence="17 19">Catalyzes the conversion of GTP to 2,5-diamino-6-ribosylamino-4(3H)-pyrimidinone 5'-phosphate (DARP), formate and pyrophosphate.</text>
</comment>
<comment type="caution">
    <text evidence="22">The sequence shown here is derived from an EMBL/GenBank/DDBJ whole genome shotgun (WGS) entry which is preliminary data.</text>
</comment>
<evidence type="ECO:0000256" key="18">
    <source>
        <dbReference type="ARBA" id="ARBA00049295"/>
    </source>
</evidence>
<dbReference type="CDD" id="cd00641">
    <property type="entry name" value="GTP_cyclohydro2"/>
    <property type="match status" value="1"/>
</dbReference>
<keyword evidence="9 19" id="KW-0547">Nucleotide-binding</keyword>
<feature type="binding site" evidence="19">
    <location>
        <begin position="146"/>
        <end position="150"/>
    </location>
    <ligand>
        <name>D-ribulose 5-phosphate</name>
        <dbReference type="ChEBI" id="CHEBI:58121"/>
    </ligand>
</feature>
<dbReference type="NCBIfam" id="NF006803">
    <property type="entry name" value="PRK09311.1"/>
    <property type="match status" value="1"/>
</dbReference>
<dbReference type="NCBIfam" id="NF001591">
    <property type="entry name" value="PRK00393.1"/>
    <property type="match status" value="1"/>
</dbReference>
<feature type="binding site" evidence="19">
    <location>
        <position position="358"/>
    </location>
    <ligand>
        <name>GTP</name>
        <dbReference type="ChEBI" id="CHEBI:37565"/>
    </ligand>
</feature>
<dbReference type="NCBIfam" id="TIGR00505">
    <property type="entry name" value="ribA"/>
    <property type="match status" value="1"/>
</dbReference>
<dbReference type="UniPathway" id="UPA00275">
    <property type="reaction ID" value="UER00399"/>
</dbReference>
<dbReference type="Gene3D" id="3.90.870.10">
    <property type="entry name" value="DHBP synthase"/>
    <property type="match status" value="1"/>
</dbReference>
<feature type="active site" description="Proton acceptor; for GTP cyclohydrolase activity" evidence="19">
    <location>
        <position position="335"/>
    </location>
</feature>
<dbReference type="EC" id="4.1.99.12" evidence="19"/>
<dbReference type="GO" id="GO:0005829">
    <property type="term" value="C:cytosol"/>
    <property type="evidence" value="ECO:0007669"/>
    <property type="project" value="TreeGrafter"/>
</dbReference>
<keyword evidence="10 19" id="KW-0378">Hydrolase</keyword>
<dbReference type="Pfam" id="PF00925">
    <property type="entry name" value="GTP_cyclohydro2"/>
    <property type="match status" value="1"/>
</dbReference>
<comment type="cofactor">
    <cofactor evidence="19">
        <name>Mg(2+)</name>
        <dbReference type="ChEBI" id="CHEBI:18420"/>
    </cofactor>
    <cofactor evidence="19">
        <name>Mn(2+)</name>
        <dbReference type="ChEBI" id="CHEBI:29035"/>
    </cofactor>
    <text evidence="19">Binds 2 divalent metal cations per subunit. Magnesium or manganese.</text>
</comment>
<evidence type="ECO:0000256" key="9">
    <source>
        <dbReference type="ARBA" id="ARBA00022741"/>
    </source>
</evidence>
<dbReference type="Proteomes" id="UP000267654">
    <property type="component" value="Unassembled WGS sequence"/>
</dbReference>
<feature type="region of interest" description="DHBP synthase" evidence="19">
    <location>
        <begin position="1"/>
        <end position="207"/>
    </location>
</feature>
<dbReference type="InterPro" id="IPR016299">
    <property type="entry name" value="Riboflavin_synth_RibBA"/>
</dbReference>
<evidence type="ECO:0000256" key="12">
    <source>
        <dbReference type="ARBA" id="ARBA00022842"/>
    </source>
</evidence>
<comment type="catalytic activity">
    <reaction evidence="1 19">
        <text>D-ribulose 5-phosphate = (2S)-2-hydroxy-3-oxobutyl phosphate + formate + H(+)</text>
        <dbReference type="Rhea" id="RHEA:18457"/>
        <dbReference type="ChEBI" id="CHEBI:15378"/>
        <dbReference type="ChEBI" id="CHEBI:15740"/>
        <dbReference type="ChEBI" id="CHEBI:58121"/>
        <dbReference type="ChEBI" id="CHEBI:58830"/>
        <dbReference type="EC" id="4.1.99.12"/>
    </reaction>
</comment>
<feature type="domain" description="GTP cyclohydrolase II" evidence="20">
    <location>
        <begin position="214"/>
        <end position="379"/>
    </location>
</feature>
<feature type="binding site" evidence="19">
    <location>
        <position position="170"/>
    </location>
    <ligand>
        <name>D-ribulose 5-phosphate</name>
        <dbReference type="ChEBI" id="CHEBI:58121"/>
    </ligand>
</feature>
<dbReference type="Proteomes" id="UP000885660">
    <property type="component" value="Unassembled WGS sequence"/>
</dbReference>
<feature type="binding site" evidence="19">
    <location>
        <position position="274"/>
    </location>
    <ligand>
        <name>Zn(2+)</name>
        <dbReference type="ChEBI" id="CHEBI:29105"/>
        <note>catalytic</note>
    </ligand>
</feature>
<evidence type="ECO:0000256" key="16">
    <source>
        <dbReference type="ARBA" id="ARBA00023268"/>
    </source>
</evidence>
<dbReference type="InterPro" id="IPR036144">
    <property type="entry name" value="RibA-like_sf"/>
</dbReference>
<feature type="binding site" evidence="19">
    <location>
        <begin position="258"/>
        <end position="262"/>
    </location>
    <ligand>
        <name>GTP</name>
        <dbReference type="ChEBI" id="CHEBI:37565"/>
    </ligand>
</feature>
<dbReference type="EMBL" id="QMQB01000073">
    <property type="protein sequence ID" value="RLE13726.1"/>
    <property type="molecule type" value="Genomic_DNA"/>
</dbReference>
<dbReference type="NCBIfam" id="TIGR00506">
    <property type="entry name" value="ribB"/>
    <property type="match status" value="1"/>
</dbReference>
<evidence type="ECO:0000256" key="11">
    <source>
        <dbReference type="ARBA" id="ARBA00022833"/>
    </source>
</evidence>
<evidence type="ECO:0000256" key="4">
    <source>
        <dbReference type="ARBA" id="ARBA00004853"/>
    </source>
</evidence>
<feature type="binding site" evidence="19">
    <location>
        <position position="38"/>
    </location>
    <ligand>
        <name>D-ribulose 5-phosphate</name>
        <dbReference type="ChEBI" id="CHEBI:58121"/>
    </ligand>
</feature>
<evidence type="ECO:0000256" key="6">
    <source>
        <dbReference type="ARBA" id="ARBA00005520"/>
    </source>
</evidence>
<evidence type="ECO:0000256" key="2">
    <source>
        <dbReference type="ARBA" id="ARBA00001936"/>
    </source>
</evidence>
<dbReference type="SUPFAM" id="SSF55821">
    <property type="entry name" value="YrdC/RibB"/>
    <property type="match status" value="1"/>
</dbReference>
<dbReference type="InterPro" id="IPR000422">
    <property type="entry name" value="DHBP_synthase_RibB"/>
</dbReference>
<feature type="binding site" evidence="19">
    <location>
        <position position="34"/>
    </location>
    <ligand>
        <name>Mg(2+)</name>
        <dbReference type="ChEBI" id="CHEBI:18420"/>
        <label>1</label>
    </ligand>
</feature>
<evidence type="ECO:0000256" key="5">
    <source>
        <dbReference type="ARBA" id="ARBA00004904"/>
    </source>
</evidence>
<evidence type="ECO:0000256" key="1">
    <source>
        <dbReference type="ARBA" id="ARBA00000141"/>
    </source>
</evidence>
<feature type="site" description="Essential for DHBP synthase activity" evidence="19">
    <location>
        <position position="170"/>
    </location>
</feature>
<dbReference type="GO" id="GO:0005525">
    <property type="term" value="F:GTP binding"/>
    <property type="evidence" value="ECO:0007669"/>
    <property type="project" value="UniProtKB-KW"/>
</dbReference>
<dbReference type="PANTHER" id="PTHR21327:SF18">
    <property type="entry name" value="3,4-DIHYDROXY-2-BUTANONE 4-PHOSPHATE SYNTHASE"/>
    <property type="match status" value="1"/>
</dbReference>
<evidence type="ECO:0000256" key="14">
    <source>
        <dbReference type="ARBA" id="ARBA00023211"/>
    </source>
</evidence>
<feature type="site" description="Essential for DHBP synthase activity" evidence="19">
    <location>
        <position position="132"/>
    </location>
</feature>
<dbReference type="InterPro" id="IPR017945">
    <property type="entry name" value="DHBP_synth_RibB-like_a/b_dom"/>
</dbReference>
<proteinExistence type="inferred from homology"/>
<dbReference type="GO" id="GO:0009231">
    <property type="term" value="P:riboflavin biosynthetic process"/>
    <property type="evidence" value="ECO:0007669"/>
    <property type="project" value="UniProtKB-UniRule"/>
</dbReference>
<name>A0A662DIH1_UNCAE</name>
<feature type="binding site" evidence="19">
    <location>
        <position position="363"/>
    </location>
    <ligand>
        <name>GTP</name>
        <dbReference type="ChEBI" id="CHEBI:37565"/>
    </ligand>
</feature>
<feature type="binding site" evidence="19">
    <location>
        <begin position="33"/>
        <end position="34"/>
    </location>
    <ligand>
        <name>D-ribulose 5-phosphate</name>
        <dbReference type="ChEBI" id="CHEBI:58121"/>
    </ligand>
</feature>
<comment type="cofactor">
    <cofactor evidence="19">
        <name>Zn(2+)</name>
        <dbReference type="ChEBI" id="CHEBI:29105"/>
    </cofactor>
    <text evidence="19">Binds 1 zinc ion per subunit.</text>
</comment>
<keyword evidence="12 19" id="KW-0460">Magnesium</keyword>
<organism evidence="22 23">
    <name type="scientific">Aerophobetes bacterium</name>
    <dbReference type="NCBI Taxonomy" id="2030807"/>
    <lineage>
        <taxon>Bacteria</taxon>
        <taxon>Candidatus Aerophobota</taxon>
    </lineage>
</organism>
<dbReference type="GO" id="GO:0008270">
    <property type="term" value="F:zinc ion binding"/>
    <property type="evidence" value="ECO:0007669"/>
    <property type="project" value="UniProtKB-UniRule"/>
</dbReference>
<keyword evidence="15 19" id="KW-0456">Lyase</keyword>
<dbReference type="HAMAP" id="MF_00180">
    <property type="entry name" value="RibB"/>
    <property type="match status" value="1"/>
</dbReference>
<dbReference type="GO" id="GO:0008686">
    <property type="term" value="F:3,4-dihydroxy-2-butanone-4-phosphate synthase activity"/>
    <property type="evidence" value="ECO:0007669"/>
    <property type="project" value="UniProtKB-UniRule"/>
</dbReference>
<protein>
    <recommendedName>
        <fullName evidence="19">Riboflavin biosynthesis protein RibBA</fullName>
    </recommendedName>
    <domain>
        <recommendedName>
            <fullName evidence="19">3,4-dihydroxy-2-butanone 4-phosphate synthase</fullName>
            <shortName evidence="19">DHBP synthase</shortName>
            <ecNumber evidence="19">4.1.99.12</ecNumber>
        </recommendedName>
    </domain>
    <domain>
        <recommendedName>
            <fullName evidence="19">GTP cyclohydrolase-2</fullName>
            <ecNumber evidence="19">3.5.4.25</ecNumber>
        </recommendedName>
        <alternativeName>
            <fullName evidence="19">GTP cyclohydrolase II</fullName>
        </alternativeName>
    </domain>
</protein>
<keyword evidence="8 19" id="KW-0479">Metal-binding</keyword>
<evidence type="ECO:0000313" key="21">
    <source>
        <dbReference type="EMBL" id="HDN84814.1"/>
    </source>
</evidence>
<keyword evidence="7 19" id="KW-0686">Riboflavin biosynthesis</keyword>
<feature type="binding site" evidence="19">
    <location>
        <position position="323"/>
    </location>
    <ligand>
        <name>GTP</name>
        <dbReference type="ChEBI" id="CHEBI:37565"/>
    </ligand>
</feature>
<evidence type="ECO:0000256" key="7">
    <source>
        <dbReference type="ARBA" id="ARBA00022619"/>
    </source>
</evidence>
<evidence type="ECO:0000256" key="15">
    <source>
        <dbReference type="ARBA" id="ARBA00023239"/>
    </source>
</evidence>
<sequence length="418" mass="46329">MNTNSLNDLNSIEEVLDDFKRGKIVIVVDDKDRENEGDFVIPASCVTPEIINFMAKYGRGLICIAITPQRAKQLNLSPMVNDNTSLKGTPFTISVDLKKGTTTGISAYDRAKTIKAIIDPDTKSDDLARPGHVFPLIAREGGVLVRAGHTEAAVDLARLAGFYPAGVICEIMDDDGHMARLPKLKKLAREHNIKICTVADLISYRWRKEKLVRREVTTHLPTAYGEFTLVAYRTLIEGRVHVALVKGEISGKEDVVVRVHSQCLTGDVFKSLRCDCGQQLEAALRIISKEPCGVLLYLNQEGRGIGLLNKLRAYQLQDNGMDTVEANEKLGFPPDLRDYGIGAQILADLGLHRIKLLTNNPRKIVGLKGYGLEVVERIPLEIKPNSINRAYLETKKKKLGHLLNLDFNIPEGEKSESL</sequence>
<evidence type="ECO:0000256" key="8">
    <source>
        <dbReference type="ARBA" id="ARBA00022723"/>
    </source>
</evidence>
<dbReference type="EMBL" id="DRBC01000210">
    <property type="protein sequence ID" value="HDN84814.1"/>
    <property type="molecule type" value="Genomic_DNA"/>
</dbReference>
<evidence type="ECO:0000313" key="23">
    <source>
        <dbReference type="Proteomes" id="UP000267654"/>
    </source>
</evidence>
<dbReference type="HAMAP" id="MF_01283">
    <property type="entry name" value="RibBA"/>
    <property type="match status" value="1"/>
</dbReference>
<feature type="region of interest" description="GTP cyclohydrolase II" evidence="19">
    <location>
        <begin position="208"/>
        <end position="418"/>
    </location>
</feature>
<keyword evidence="14 19" id="KW-0464">Manganese</keyword>
<dbReference type="Pfam" id="PF00926">
    <property type="entry name" value="DHBP_synthase"/>
    <property type="match status" value="1"/>
</dbReference>
<dbReference type="HAMAP" id="MF_00179">
    <property type="entry name" value="RibA"/>
    <property type="match status" value="1"/>
</dbReference>
<evidence type="ECO:0000256" key="3">
    <source>
        <dbReference type="ARBA" id="ARBA00002284"/>
    </source>
</evidence>
<feature type="binding site" evidence="19">
    <location>
        <position position="263"/>
    </location>
    <ligand>
        <name>Zn(2+)</name>
        <dbReference type="ChEBI" id="CHEBI:29105"/>
        <note>catalytic</note>
    </ligand>
</feature>
<evidence type="ECO:0000256" key="17">
    <source>
        <dbReference type="ARBA" id="ARBA00043932"/>
    </source>
</evidence>
<dbReference type="GO" id="GO:0000287">
    <property type="term" value="F:magnesium ion binding"/>
    <property type="evidence" value="ECO:0007669"/>
    <property type="project" value="UniProtKB-UniRule"/>
</dbReference>
<evidence type="ECO:0000259" key="20">
    <source>
        <dbReference type="Pfam" id="PF00925"/>
    </source>
</evidence>
<feature type="active site" description="Nucleophile; for GTP cyclohydrolase activity" evidence="19">
    <location>
        <position position="337"/>
    </location>
</feature>
<keyword evidence="13 19" id="KW-0342">GTP-binding</keyword>
<dbReference type="InterPro" id="IPR032677">
    <property type="entry name" value="GTP_cyclohydro_II"/>
</dbReference>
<comment type="pathway">
    <text evidence="4 19">Cofactor biosynthesis; riboflavin biosynthesis; 5-amino-6-(D-ribitylamino)uracil from GTP: step 1/4.</text>
</comment>
<comment type="function">
    <text evidence="3 19">Catalyzes the conversion of D-ribulose 5-phosphate to formate and 3,4-dihydroxy-2-butanone 4-phosphate.</text>
</comment>
<dbReference type="FunFam" id="3.40.50.10990:FF:000001">
    <property type="entry name" value="Riboflavin biosynthesis protein RibBA"/>
    <property type="match status" value="1"/>
</dbReference>
<keyword evidence="16 19" id="KW-0511">Multifunctional enzyme</keyword>
<comment type="catalytic activity">
    <reaction evidence="18 19">
        <text>GTP + 4 H2O = 2,5-diamino-6-hydroxy-4-(5-phosphoribosylamino)-pyrimidine + formate + 2 phosphate + 3 H(+)</text>
        <dbReference type="Rhea" id="RHEA:23704"/>
        <dbReference type="ChEBI" id="CHEBI:15377"/>
        <dbReference type="ChEBI" id="CHEBI:15378"/>
        <dbReference type="ChEBI" id="CHEBI:15740"/>
        <dbReference type="ChEBI" id="CHEBI:37565"/>
        <dbReference type="ChEBI" id="CHEBI:43474"/>
        <dbReference type="ChEBI" id="CHEBI:58614"/>
        <dbReference type="EC" id="3.5.4.25"/>
    </reaction>
</comment>
<dbReference type="GO" id="GO:0030145">
    <property type="term" value="F:manganese ion binding"/>
    <property type="evidence" value="ECO:0007669"/>
    <property type="project" value="UniProtKB-UniRule"/>
</dbReference>
<feature type="binding site" evidence="19">
    <location>
        <position position="279"/>
    </location>
    <ligand>
        <name>GTP</name>
        <dbReference type="ChEBI" id="CHEBI:37565"/>
    </ligand>
</feature>
<comment type="similarity">
    <text evidence="19">In the C-terminal section; belongs to the GTP cyclohydrolase II family.</text>
</comment>
<feature type="binding site" evidence="19">
    <location>
        <position position="34"/>
    </location>
    <ligand>
        <name>Mg(2+)</name>
        <dbReference type="ChEBI" id="CHEBI:18420"/>
        <label>2</label>
    </ligand>
</feature>
<feature type="binding site" evidence="19">
    <location>
        <position position="276"/>
    </location>
    <ligand>
        <name>Zn(2+)</name>
        <dbReference type="ChEBI" id="CHEBI:29105"/>
        <note>catalytic</note>
    </ligand>
</feature>
<comment type="pathway">
    <text evidence="5 19">Cofactor biosynthesis; riboflavin biosynthesis; 2-hydroxy-3-oxobutyl phosphate from D-ribulose 5-phosphate: step 1/1.</text>
</comment>
<dbReference type="AlphaFoldDB" id="A0A662DIH1"/>
<gene>
    <name evidence="19" type="primary">ribBA</name>
    <name evidence="22" type="ORF">DRI96_02555</name>
    <name evidence="21" type="ORF">ENG47_03545</name>
</gene>
<reference evidence="22 23" key="1">
    <citation type="submission" date="2018-06" db="EMBL/GenBank/DDBJ databases">
        <title>Extensive metabolic versatility and redundancy in microbially diverse, dynamic hydrothermal sediments.</title>
        <authorList>
            <person name="Dombrowski N."/>
            <person name="Teske A."/>
            <person name="Baker B.J."/>
        </authorList>
    </citation>
    <scope>NUCLEOTIDE SEQUENCE [LARGE SCALE GENOMIC DNA]</scope>
    <source>
        <strain evidence="22">B19_G9</strain>
    </source>
</reference>
<dbReference type="PANTHER" id="PTHR21327">
    <property type="entry name" value="GTP CYCLOHYDROLASE II-RELATED"/>
    <property type="match status" value="1"/>
</dbReference>
<keyword evidence="11 19" id="KW-0862">Zinc</keyword>
<evidence type="ECO:0000256" key="13">
    <source>
        <dbReference type="ARBA" id="ARBA00023134"/>
    </source>
</evidence>
<reference evidence="21" key="2">
    <citation type="journal article" date="2020" name="mSystems">
        <title>Genome- and Community-Level Interaction Insights into Carbon Utilization and Element Cycling Functions of Hydrothermarchaeota in Hydrothermal Sediment.</title>
        <authorList>
            <person name="Zhou Z."/>
            <person name="Liu Y."/>
            <person name="Xu W."/>
            <person name="Pan J."/>
            <person name="Luo Z.H."/>
            <person name="Li M."/>
        </authorList>
    </citation>
    <scope>NUCLEOTIDE SEQUENCE [LARGE SCALE GENOMIC DNA]</scope>
    <source>
        <strain evidence="21">HyVt-219</strain>
    </source>
</reference>
<evidence type="ECO:0000313" key="22">
    <source>
        <dbReference type="EMBL" id="RLE13726.1"/>
    </source>
</evidence>
<comment type="cofactor">
    <cofactor evidence="2">
        <name>Mn(2+)</name>
        <dbReference type="ChEBI" id="CHEBI:29035"/>
    </cofactor>
</comment>
<evidence type="ECO:0000256" key="19">
    <source>
        <dbReference type="HAMAP-Rule" id="MF_01283"/>
    </source>
</evidence>
<dbReference type="GO" id="GO:0003935">
    <property type="term" value="F:GTP cyclohydrolase II activity"/>
    <property type="evidence" value="ECO:0007669"/>
    <property type="project" value="UniProtKB-UniRule"/>
</dbReference>
<feature type="binding site" evidence="19">
    <location>
        <begin position="301"/>
        <end position="303"/>
    </location>
    <ligand>
        <name>GTP</name>
        <dbReference type="ChEBI" id="CHEBI:37565"/>
    </ligand>
</feature>
<dbReference type="EC" id="3.5.4.25" evidence="19"/>
<dbReference type="FunFam" id="3.90.870.10:FF:000001">
    <property type="entry name" value="Riboflavin biosynthesis protein RibBA"/>
    <property type="match status" value="1"/>
</dbReference>
<dbReference type="Gene3D" id="3.40.50.10990">
    <property type="entry name" value="GTP cyclohydrolase II"/>
    <property type="match status" value="1"/>
</dbReference>
<accession>A0A662DIH1</accession>